<keyword evidence="2" id="KW-1185">Reference proteome</keyword>
<evidence type="ECO:0000313" key="1">
    <source>
        <dbReference type="EMBL" id="CAD6442680.1"/>
    </source>
</evidence>
<proteinExistence type="predicted"/>
<reference evidence="1" key="1">
    <citation type="submission" date="2020-10" db="EMBL/GenBank/DDBJ databases">
        <authorList>
            <person name="Kusch S."/>
        </authorList>
    </citation>
    <scope>NUCLEOTIDE SEQUENCE</scope>
    <source>
        <strain evidence="1">SwB9</strain>
    </source>
</reference>
<dbReference type="EMBL" id="CAJHIA010000009">
    <property type="protein sequence ID" value="CAD6442680.1"/>
    <property type="molecule type" value="Genomic_DNA"/>
</dbReference>
<protein>
    <submittedName>
        <fullName evidence="1">Ba7aa332-50b9-4cd7-8c70-0615f74a82bf</fullName>
    </submittedName>
</protein>
<evidence type="ECO:0000313" key="2">
    <source>
        <dbReference type="Proteomes" id="UP000624404"/>
    </source>
</evidence>
<dbReference type="OrthoDB" id="4686811at2759"/>
<name>A0A8H2ZQ87_9HELO</name>
<gene>
    <name evidence="1" type="ORF">SCLTRI_LOCUS2472</name>
</gene>
<dbReference type="AlphaFoldDB" id="A0A8H2ZQ87"/>
<accession>A0A8H2ZQ87</accession>
<sequence length="82" mass="9156">MSYASQYIPEPKNIDLAWAEWELDFYAAAVSHATNWLANRSRLILEKFSSTESLANPAAVRLVSDTILLVAQSHRIKSPLAP</sequence>
<comment type="caution">
    <text evidence="1">The sequence shown here is derived from an EMBL/GenBank/DDBJ whole genome shotgun (WGS) entry which is preliminary data.</text>
</comment>
<dbReference type="Proteomes" id="UP000624404">
    <property type="component" value="Unassembled WGS sequence"/>
</dbReference>
<organism evidence="1 2">
    <name type="scientific">Sclerotinia trifoliorum</name>
    <dbReference type="NCBI Taxonomy" id="28548"/>
    <lineage>
        <taxon>Eukaryota</taxon>
        <taxon>Fungi</taxon>
        <taxon>Dikarya</taxon>
        <taxon>Ascomycota</taxon>
        <taxon>Pezizomycotina</taxon>
        <taxon>Leotiomycetes</taxon>
        <taxon>Helotiales</taxon>
        <taxon>Sclerotiniaceae</taxon>
        <taxon>Sclerotinia</taxon>
    </lineage>
</organism>